<protein>
    <recommendedName>
        <fullName evidence="1">DUF2828 domain-containing protein</fullName>
    </recommendedName>
</protein>
<gene>
    <name evidence="2" type="ORF">Pyn_00279</name>
</gene>
<dbReference type="Proteomes" id="UP000250321">
    <property type="component" value="Unassembled WGS sequence"/>
</dbReference>
<sequence>MESSISLPSTRQRFWLHHNQPKTLLCNLASIVRSFRAFSKSMNIVYHILREGQDIYKATPRRGYNSYQLLHEEAVKLYKHDRDYQLLHDQVSDLLAEILKSDMEKLKFKEAGEEQNKNNNLKQLSESDIDDRINLGRMRYALCLVNILGVQHRLQHHFAA</sequence>
<keyword evidence="3" id="KW-1185">Reference proteome</keyword>
<dbReference type="Pfam" id="PF11443">
    <property type="entry name" value="DUF2828"/>
    <property type="match status" value="1"/>
</dbReference>
<dbReference type="PANTHER" id="PTHR31373">
    <property type="entry name" value="OS06G0652100 PROTEIN"/>
    <property type="match status" value="1"/>
</dbReference>
<evidence type="ECO:0000313" key="2">
    <source>
        <dbReference type="EMBL" id="PQM42785.1"/>
    </source>
</evidence>
<evidence type="ECO:0000259" key="1">
    <source>
        <dbReference type="Pfam" id="PF11443"/>
    </source>
</evidence>
<feature type="domain" description="DUF2828" evidence="1">
    <location>
        <begin position="65"/>
        <end position="112"/>
    </location>
</feature>
<name>A0A314UYY6_PRUYE</name>
<proteinExistence type="predicted"/>
<comment type="caution">
    <text evidence="2">The sequence shown here is derived from an EMBL/GenBank/DDBJ whole genome shotgun (WGS) entry which is preliminary data.</text>
</comment>
<dbReference type="InterPro" id="IPR058580">
    <property type="entry name" value="DUF2828"/>
</dbReference>
<accession>A0A314UYY6</accession>
<dbReference type="AlphaFoldDB" id="A0A314UYY6"/>
<dbReference type="PANTHER" id="PTHR31373:SF17">
    <property type="entry name" value="OS06G0652100 PROTEIN"/>
    <property type="match status" value="1"/>
</dbReference>
<dbReference type="InterPro" id="IPR011205">
    <property type="entry name" value="UCP015417_vWA"/>
</dbReference>
<reference evidence="2 3" key="1">
    <citation type="submission" date="2018-02" db="EMBL/GenBank/DDBJ databases">
        <title>Draft genome of wild Prunus yedoensis var. nudiflora.</title>
        <authorList>
            <person name="Baek S."/>
            <person name="Kim J.-H."/>
            <person name="Choi K."/>
            <person name="Kim G.-B."/>
            <person name="Cho A."/>
            <person name="Jang H."/>
            <person name="Shin C.-H."/>
            <person name="Yu H.-J."/>
            <person name="Mun J.-H."/>
        </authorList>
    </citation>
    <scope>NUCLEOTIDE SEQUENCE [LARGE SCALE GENOMIC DNA]</scope>
    <source>
        <strain evidence="3">cv. Jeju island</strain>
        <tissue evidence="2">Leaf</tissue>
    </source>
</reference>
<dbReference type="EMBL" id="PJQY01002767">
    <property type="protein sequence ID" value="PQM42785.1"/>
    <property type="molecule type" value="Genomic_DNA"/>
</dbReference>
<evidence type="ECO:0000313" key="3">
    <source>
        <dbReference type="Proteomes" id="UP000250321"/>
    </source>
</evidence>
<organism evidence="2 3">
    <name type="scientific">Prunus yedoensis var. nudiflora</name>
    <dbReference type="NCBI Taxonomy" id="2094558"/>
    <lineage>
        <taxon>Eukaryota</taxon>
        <taxon>Viridiplantae</taxon>
        <taxon>Streptophyta</taxon>
        <taxon>Embryophyta</taxon>
        <taxon>Tracheophyta</taxon>
        <taxon>Spermatophyta</taxon>
        <taxon>Magnoliopsida</taxon>
        <taxon>eudicotyledons</taxon>
        <taxon>Gunneridae</taxon>
        <taxon>Pentapetalae</taxon>
        <taxon>rosids</taxon>
        <taxon>fabids</taxon>
        <taxon>Rosales</taxon>
        <taxon>Rosaceae</taxon>
        <taxon>Amygdaloideae</taxon>
        <taxon>Amygdaleae</taxon>
        <taxon>Prunus</taxon>
    </lineage>
</organism>